<accession>B3S1P0</accession>
<proteinExistence type="predicted"/>
<dbReference type="CDD" id="cd17039">
    <property type="entry name" value="Ubl_ubiquitin_like"/>
    <property type="match status" value="1"/>
</dbReference>
<dbReference type="SUPFAM" id="SSF54236">
    <property type="entry name" value="Ubiquitin-like"/>
    <property type="match status" value="1"/>
</dbReference>
<dbReference type="Proteomes" id="UP000009022">
    <property type="component" value="Unassembled WGS sequence"/>
</dbReference>
<protein>
    <submittedName>
        <fullName evidence="2">Expressed protein</fullName>
    </submittedName>
</protein>
<dbReference type="eggNOG" id="ENOG502S3BU">
    <property type="taxonomic scope" value="Eukaryota"/>
</dbReference>
<dbReference type="OMA" id="KKLFYVY"/>
<evidence type="ECO:0000313" key="2">
    <source>
        <dbReference type="EMBL" id="EDV23325.1"/>
    </source>
</evidence>
<feature type="domain" description="Ubiquitin-like" evidence="1">
    <location>
        <begin position="174"/>
        <end position="234"/>
    </location>
</feature>
<dbReference type="EMBL" id="DS985247">
    <property type="protein sequence ID" value="EDV23325.1"/>
    <property type="molecule type" value="Genomic_DNA"/>
</dbReference>
<keyword evidence="3" id="KW-1185">Reference proteome</keyword>
<dbReference type="RefSeq" id="XP_002114235.1">
    <property type="nucleotide sequence ID" value="XM_002114199.1"/>
</dbReference>
<reference evidence="2 3" key="1">
    <citation type="journal article" date="2008" name="Nature">
        <title>The Trichoplax genome and the nature of placozoans.</title>
        <authorList>
            <person name="Srivastava M."/>
            <person name="Begovic E."/>
            <person name="Chapman J."/>
            <person name="Putnam N.H."/>
            <person name="Hellsten U."/>
            <person name="Kawashima T."/>
            <person name="Kuo A."/>
            <person name="Mitros T."/>
            <person name="Salamov A."/>
            <person name="Carpenter M.L."/>
            <person name="Signorovitch A.Y."/>
            <person name="Moreno M.A."/>
            <person name="Kamm K."/>
            <person name="Grimwood J."/>
            <person name="Schmutz J."/>
            <person name="Shapiro H."/>
            <person name="Grigoriev I.V."/>
            <person name="Buss L.W."/>
            <person name="Schierwater B."/>
            <person name="Dellaporta S.L."/>
            <person name="Rokhsar D.S."/>
        </authorList>
    </citation>
    <scope>NUCLEOTIDE SEQUENCE [LARGE SCALE GENOMIC DNA]</scope>
    <source>
        <strain evidence="2 3">Grell-BS-1999</strain>
    </source>
</reference>
<gene>
    <name evidence="2" type="ORF">TRIADDRAFT_64058</name>
</gene>
<dbReference type="InParanoid" id="B3S1P0"/>
<evidence type="ECO:0000259" key="1">
    <source>
        <dbReference type="PROSITE" id="PS50053"/>
    </source>
</evidence>
<dbReference type="HOGENOM" id="CLU_1092234_0_0_1"/>
<dbReference type="AlphaFoldDB" id="B3S1P0"/>
<dbReference type="PROSITE" id="PS50053">
    <property type="entry name" value="UBIQUITIN_2"/>
    <property type="match status" value="1"/>
</dbReference>
<organism evidence="2 3">
    <name type="scientific">Trichoplax adhaerens</name>
    <name type="common">Trichoplax reptans</name>
    <dbReference type="NCBI Taxonomy" id="10228"/>
    <lineage>
        <taxon>Eukaryota</taxon>
        <taxon>Metazoa</taxon>
        <taxon>Placozoa</taxon>
        <taxon>Uniplacotomia</taxon>
        <taxon>Trichoplacea</taxon>
        <taxon>Trichoplacidae</taxon>
        <taxon>Trichoplax</taxon>
    </lineage>
</organism>
<dbReference type="CTD" id="6755133"/>
<dbReference type="GeneID" id="6755133"/>
<evidence type="ECO:0000313" key="3">
    <source>
        <dbReference type="Proteomes" id="UP000009022"/>
    </source>
</evidence>
<sequence>MGTGASTQANLMISPREELARKTAQKIGDEKPALDSHPIVDLTHGTVRYRSKENAAISSADDHGKVKTGYFYHANLEGYERGKALPAQHNFKLHYVTKGPATDGNKQLHYVYGIGFNAKDSGIRKQPYKPQGKGYNWPKSFRDPNCLYYQLQFAEQEGEAEFNDSDNEDIEDIKSVNVDSTETLIPEIKITVRDTDTVQDLKKRVALRIFKPINQLHVLHDSLVLSNDKVIGSLRKDEHGKWEKFTVILKLT</sequence>
<dbReference type="OrthoDB" id="9999810at2759"/>
<dbReference type="InterPro" id="IPR029071">
    <property type="entry name" value="Ubiquitin-like_domsf"/>
</dbReference>
<dbReference type="InterPro" id="IPR000626">
    <property type="entry name" value="Ubiquitin-like_dom"/>
</dbReference>
<dbReference type="KEGG" id="tad:TRIADDRAFT_64058"/>
<name>B3S1P0_TRIAD</name>